<feature type="region of interest" description="Disordered" evidence="1">
    <location>
        <begin position="89"/>
        <end position="113"/>
    </location>
</feature>
<evidence type="ECO:0000313" key="2">
    <source>
        <dbReference type="Proteomes" id="UP000887575"/>
    </source>
</evidence>
<keyword evidence="2" id="KW-1185">Reference proteome</keyword>
<name>A0AAF3FN59_9BILA</name>
<evidence type="ECO:0000256" key="1">
    <source>
        <dbReference type="SAM" id="MobiDB-lite"/>
    </source>
</evidence>
<sequence length="177" mass="19965">MADANKKMSVSRCPFHPRNVDHRVGRLPISVSGCNNNSHRYPAGVHKMPNWSGSTSRVVPCPVSLCGFGTASCASGYSKNFLARRPLESRPRLSHRAPPPPKQPQQPQQPLPRPRIVACTSLNPSLTWKNKRPHNRWFGEKKIVNGIHTSIQMKPPRVGQRPDRDFLIVYVNLMHVR</sequence>
<feature type="compositionally biased region" description="Pro residues" evidence="1">
    <location>
        <begin position="97"/>
        <end position="113"/>
    </location>
</feature>
<protein>
    <submittedName>
        <fullName evidence="3">Uncharacterized protein</fullName>
    </submittedName>
</protein>
<dbReference type="AlphaFoldDB" id="A0AAF3FN59"/>
<proteinExistence type="predicted"/>
<accession>A0AAF3FN59</accession>
<organism evidence="2 3">
    <name type="scientific">Mesorhabditis belari</name>
    <dbReference type="NCBI Taxonomy" id="2138241"/>
    <lineage>
        <taxon>Eukaryota</taxon>
        <taxon>Metazoa</taxon>
        <taxon>Ecdysozoa</taxon>
        <taxon>Nematoda</taxon>
        <taxon>Chromadorea</taxon>
        <taxon>Rhabditida</taxon>
        <taxon>Rhabditina</taxon>
        <taxon>Rhabditomorpha</taxon>
        <taxon>Rhabditoidea</taxon>
        <taxon>Rhabditidae</taxon>
        <taxon>Mesorhabditinae</taxon>
        <taxon>Mesorhabditis</taxon>
    </lineage>
</organism>
<reference evidence="3" key="1">
    <citation type="submission" date="2024-02" db="UniProtKB">
        <authorList>
            <consortium name="WormBaseParasite"/>
        </authorList>
    </citation>
    <scope>IDENTIFICATION</scope>
</reference>
<dbReference type="WBParaSite" id="MBELARI_LOCUS8615">
    <property type="protein sequence ID" value="MBELARI_LOCUS8615"/>
    <property type="gene ID" value="MBELARI_LOCUS8615"/>
</dbReference>
<evidence type="ECO:0000313" key="3">
    <source>
        <dbReference type="WBParaSite" id="MBELARI_LOCUS8615"/>
    </source>
</evidence>
<dbReference type="Proteomes" id="UP000887575">
    <property type="component" value="Unassembled WGS sequence"/>
</dbReference>